<protein>
    <submittedName>
        <fullName evidence="1">Uncharacterized protein</fullName>
    </submittedName>
</protein>
<dbReference type="AlphaFoldDB" id="A0A0F9IM03"/>
<organism evidence="1">
    <name type="scientific">marine sediment metagenome</name>
    <dbReference type="NCBI Taxonomy" id="412755"/>
    <lineage>
        <taxon>unclassified sequences</taxon>
        <taxon>metagenomes</taxon>
        <taxon>ecological metagenomes</taxon>
    </lineage>
</organism>
<comment type="caution">
    <text evidence="1">The sequence shown here is derived from an EMBL/GenBank/DDBJ whole genome shotgun (WGS) entry which is preliminary data.</text>
</comment>
<proteinExistence type="predicted"/>
<dbReference type="EMBL" id="LAZR01018835">
    <property type="protein sequence ID" value="KKL94795.1"/>
    <property type="molecule type" value="Genomic_DNA"/>
</dbReference>
<accession>A0A0F9IM03</accession>
<gene>
    <name evidence="1" type="ORF">LCGC14_1861150</name>
</gene>
<reference evidence="1" key="1">
    <citation type="journal article" date="2015" name="Nature">
        <title>Complex archaea that bridge the gap between prokaryotes and eukaryotes.</title>
        <authorList>
            <person name="Spang A."/>
            <person name="Saw J.H."/>
            <person name="Jorgensen S.L."/>
            <person name="Zaremba-Niedzwiedzka K."/>
            <person name="Martijn J."/>
            <person name="Lind A.E."/>
            <person name="van Eijk R."/>
            <person name="Schleper C."/>
            <person name="Guy L."/>
            <person name="Ettema T.J."/>
        </authorList>
    </citation>
    <scope>NUCLEOTIDE SEQUENCE</scope>
</reference>
<evidence type="ECO:0000313" key="1">
    <source>
        <dbReference type="EMBL" id="KKL94795.1"/>
    </source>
</evidence>
<sequence length="106" mass="13094">MDILQRYYDGFDDTQLTTEEVSIVDDMVKEIERLRKDGRCVVEAKEIYHKNWIDEKNKNEQLRKEKEWLLNESSWDKYFLDEERSLRKDYKQKIIDKMQQALKEKE</sequence>
<name>A0A0F9IM03_9ZZZZ</name>